<evidence type="ECO:0000313" key="2">
    <source>
        <dbReference type="Proteomes" id="UP000277326"/>
    </source>
</evidence>
<reference evidence="1 2" key="1">
    <citation type="journal article" date="2015" name="Stand. Genomic Sci.">
        <title>Genomic Encyclopedia of Bacterial and Archaeal Type Strains, Phase III: the genomes of soil and plant-associated and newly described type strains.</title>
        <authorList>
            <person name="Whitman W.B."/>
            <person name="Woyke T."/>
            <person name="Klenk H.P."/>
            <person name="Zhou Y."/>
            <person name="Lilburn T.G."/>
            <person name="Beck B.J."/>
            <person name="De Vos P."/>
            <person name="Vandamme P."/>
            <person name="Eisen J.A."/>
            <person name="Garrity G."/>
            <person name="Hugenholtz P."/>
            <person name="Kyrpides N.C."/>
        </authorList>
    </citation>
    <scope>NUCLEOTIDE SEQUENCE [LARGE SCALE GENOMIC DNA]</scope>
    <source>
        <strain evidence="1 2">CGMCC 1.10124</strain>
    </source>
</reference>
<name>A0A3M0DQ88_9EURY</name>
<organism evidence="1 2">
    <name type="scientific">Haloplanus aerogenes</name>
    <dbReference type="NCBI Taxonomy" id="660522"/>
    <lineage>
        <taxon>Archaea</taxon>
        <taxon>Methanobacteriati</taxon>
        <taxon>Methanobacteriota</taxon>
        <taxon>Stenosarchaea group</taxon>
        <taxon>Halobacteria</taxon>
        <taxon>Halobacteriales</taxon>
        <taxon>Haloferacaceae</taxon>
        <taxon>Haloplanus</taxon>
    </lineage>
</organism>
<dbReference type="GeneID" id="44638242"/>
<protein>
    <submittedName>
        <fullName evidence="1">Uncharacterized protein</fullName>
    </submittedName>
</protein>
<dbReference type="OrthoDB" id="213306at2157"/>
<accession>A0A3M0DQ88</accession>
<dbReference type="RefSeq" id="WP_166033620.1">
    <property type="nucleotide sequence ID" value="NZ_CP034145.1"/>
</dbReference>
<evidence type="ECO:0000313" key="1">
    <source>
        <dbReference type="EMBL" id="RMB23837.1"/>
    </source>
</evidence>
<sequence length="48" mass="5413">MALTADCQRCSESFDYRQDACPNCGWKPETWRQGGRYGLGRAGIGERD</sequence>
<comment type="caution">
    <text evidence="1">The sequence shown here is derived from an EMBL/GenBank/DDBJ whole genome shotgun (WGS) entry which is preliminary data.</text>
</comment>
<dbReference type="EMBL" id="REFS01000002">
    <property type="protein sequence ID" value="RMB23837.1"/>
    <property type="molecule type" value="Genomic_DNA"/>
</dbReference>
<dbReference type="AlphaFoldDB" id="A0A3M0DQ88"/>
<proteinExistence type="predicted"/>
<dbReference type="Proteomes" id="UP000277326">
    <property type="component" value="Unassembled WGS sequence"/>
</dbReference>
<gene>
    <name evidence="1" type="ORF">ATH50_1067</name>
</gene>